<name>A0A2R4M287_9RHOB</name>
<evidence type="ECO:0000256" key="7">
    <source>
        <dbReference type="ARBA" id="ARBA00023027"/>
    </source>
</evidence>
<proteinExistence type="inferred from homology"/>
<evidence type="ECO:0000259" key="10">
    <source>
        <dbReference type="Pfam" id="PF02826"/>
    </source>
</evidence>
<dbReference type="PROSITE" id="PS00671">
    <property type="entry name" value="D_2_HYDROXYACID_DH_3"/>
    <property type="match status" value="1"/>
</dbReference>
<dbReference type="AlphaFoldDB" id="A0A2R4M287"/>
<evidence type="ECO:0000313" key="12">
    <source>
        <dbReference type="Proteomes" id="UP000241447"/>
    </source>
</evidence>
<dbReference type="GO" id="GO:0006564">
    <property type="term" value="P:L-serine biosynthetic process"/>
    <property type="evidence" value="ECO:0007669"/>
    <property type="project" value="UniProtKB-ARBA"/>
</dbReference>
<dbReference type="Pfam" id="PF02826">
    <property type="entry name" value="2-Hacid_dh_C"/>
    <property type="match status" value="1"/>
</dbReference>
<feature type="domain" description="D-isomer specific 2-hydroxyacid dehydrogenase catalytic" evidence="9">
    <location>
        <begin position="40"/>
        <end position="347"/>
    </location>
</feature>
<keyword evidence="5" id="KW-0007">Acetylation</keyword>
<dbReference type="InterPro" id="IPR006140">
    <property type="entry name" value="D-isomer_DH_NAD-bd"/>
</dbReference>
<dbReference type="PANTHER" id="PTHR42938">
    <property type="entry name" value="FORMATE DEHYDROGENASE 1"/>
    <property type="match status" value="1"/>
</dbReference>
<dbReference type="Proteomes" id="UP000241447">
    <property type="component" value="Chromosome"/>
</dbReference>
<evidence type="ECO:0000256" key="1">
    <source>
        <dbReference type="ARBA" id="ARBA00005854"/>
    </source>
</evidence>
<dbReference type="GO" id="GO:0004617">
    <property type="term" value="F:phosphoglycerate dehydrogenase activity"/>
    <property type="evidence" value="ECO:0007669"/>
    <property type="project" value="TreeGrafter"/>
</dbReference>
<feature type="domain" description="D-isomer specific 2-hydroxyacid dehydrogenase NAD-binding" evidence="10">
    <location>
        <begin position="136"/>
        <end position="315"/>
    </location>
</feature>
<dbReference type="GO" id="GO:0051287">
    <property type="term" value="F:NAD binding"/>
    <property type="evidence" value="ECO:0007669"/>
    <property type="project" value="InterPro"/>
</dbReference>
<keyword evidence="6 8" id="KW-0560">Oxidoreductase</keyword>
<evidence type="ECO:0000256" key="2">
    <source>
        <dbReference type="ARBA" id="ARBA00011881"/>
    </source>
</evidence>
<dbReference type="RefSeq" id="WP_107719770.1">
    <property type="nucleotide sequence ID" value="NZ_CP028475.1"/>
</dbReference>
<reference evidence="11 12" key="1">
    <citation type="submission" date="2018-03" db="EMBL/GenBank/DDBJ databases">
        <title>The Complete Genome of Celeribacter baekdonensis strain LH4, a Thiosulfate-Oxidizing Alphaproteobacterium Isolated from Gulf of Mexico Continental Slope Sediments.</title>
        <authorList>
            <person name="Flood B.E."/>
            <person name="Bailey J.V."/>
            <person name="Leprich D."/>
        </authorList>
    </citation>
    <scope>NUCLEOTIDE SEQUENCE [LARGE SCALE GENOMIC DNA]</scope>
    <source>
        <strain evidence="11 12">LH4</strain>
    </source>
</reference>
<evidence type="ECO:0000313" key="11">
    <source>
        <dbReference type="EMBL" id="AVW91324.1"/>
    </source>
</evidence>
<evidence type="ECO:0000256" key="3">
    <source>
        <dbReference type="ARBA" id="ARBA00021582"/>
    </source>
</evidence>
<keyword evidence="7" id="KW-0520">NAD</keyword>
<protein>
    <recommendedName>
        <fullName evidence="3">D-3-phosphoglycerate dehydrogenase</fullName>
    </recommendedName>
</protein>
<accession>A0A2R4M287</accession>
<dbReference type="GO" id="GO:0047545">
    <property type="term" value="F:(S)-2-hydroxyglutarate dehydrogenase activity"/>
    <property type="evidence" value="ECO:0007669"/>
    <property type="project" value="UniProtKB-ARBA"/>
</dbReference>
<dbReference type="EMBL" id="CP028475">
    <property type="protein sequence ID" value="AVW91324.1"/>
    <property type="molecule type" value="Genomic_DNA"/>
</dbReference>
<dbReference type="Pfam" id="PF00389">
    <property type="entry name" value="2-Hacid_dh"/>
    <property type="match status" value="1"/>
</dbReference>
<keyword evidence="4" id="KW-0597">Phosphoprotein</keyword>
<dbReference type="OrthoDB" id="9793626at2"/>
<evidence type="ECO:0000259" key="9">
    <source>
        <dbReference type="Pfam" id="PF00389"/>
    </source>
</evidence>
<comment type="similarity">
    <text evidence="1 8">Belongs to the D-isomer specific 2-hydroxyacid dehydrogenase family.</text>
</comment>
<dbReference type="CDD" id="cd12171">
    <property type="entry name" value="2-Hacid_dh_10"/>
    <property type="match status" value="1"/>
</dbReference>
<dbReference type="InterPro" id="IPR006139">
    <property type="entry name" value="D-isomer_2_OHA_DH_cat_dom"/>
</dbReference>
<dbReference type="InterPro" id="IPR036291">
    <property type="entry name" value="NAD(P)-bd_dom_sf"/>
</dbReference>
<evidence type="ECO:0000256" key="5">
    <source>
        <dbReference type="ARBA" id="ARBA00022990"/>
    </source>
</evidence>
<sequence>MEKLKIAAVGDQFITSAVFEAAARSALGQGVEVVTHDLAWPEVPFFAHDGPAGTEIKEYSGRPSDLETVLADADALLTHLAPVTAELLSKAPRLKFVGVSRGGPTNVNMDAARAHHVTVCNVPGRNASAVAEFTIGAILANVRRITIGHAGLSQGIWRGDLYRYDRTGDELSDLTVGLLGYSHIGQRVVRLLKPFGCRILICDPYAKLTVQDAIDGVEQVDLDEMIARADILSLHARVTPETMGIMSAERIAKMKKGAVLVNSARGELVDQSALCEALVSGHLGGAALDTFETEPPQKNDELLRLPNVTLTPHIAGASRRVATFAAEQIAEDLARFLNGEKLKNPCN</sequence>
<dbReference type="SUPFAM" id="SSF52283">
    <property type="entry name" value="Formate/glycerate dehydrogenase catalytic domain-like"/>
    <property type="match status" value="1"/>
</dbReference>
<dbReference type="Gene3D" id="3.40.50.720">
    <property type="entry name" value="NAD(P)-binding Rossmann-like Domain"/>
    <property type="match status" value="2"/>
</dbReference>
<evidence type="ECO:0000256" key="6">
    <source>
        <dbReference type="ARBA" id="ARBA00023002"/>
    </source>
</evidence>
<dbReference type="FunFam" id="3.40.50.720:FF:000041">
    <property type="entry name" value="D-3-phosphoglycerate dehydrogenase"/>
    <property type="match status" value="1"/>
</dbReference>
<dbReference type="PANTHER" id="PTHR42938:SF22">
    <property type="entry name" value="D-3-PHOSPHOGLYCERATE DEHYDROGENASE"/>
    <property type="match status" value="1"/>
</dbReference>
<comment type="subunit">
    <text evidence="2">Homotetramer.</text>
</comment>
<dbReference type="KEGG" id="cbak:DA792_09725"/>
<gene>
    <name evidence="11" type="ORF">DA792_09725</name>
</gene>
<organism evidence="11 12">
    <name type="scientific">Celeribacter baekdonensis</name>
    <dbReference type="NCBI Taxonomy" id="875171"/>
    <lineage>
        <taxon>Bacteria</taxon>
        <taxon>Pseudomonadati</taxon>
        <taxon>Pseudomonadota</taxon>
        <taxon>Alphaproteobacteria</taxon>
        <taxon>Rhodobacterales</taxon>
        <taxon>Roseobacteraceae</taxon>
        <taxon>Celeribacter</taxon>
    </lineage>
</organism>
<dbReference type="InterPro" id="IPR029753">
    <property type="entry name" value="D-isomer_DH_CS"/>
</dbReference>
<evidence type="ECO:0000256" key="8">
    <source>
        <dbReference type="RuleBase" id="RU003719"/>
    </source>
</evidence>
<dbReference type="SUPFAM" id="SSF51735">
    <property type="entry name" value="NAD(P)-binding Rossmann-fold domains"/>
    <property type="match status" value="1"/>
</dbReference>
<evidence type="ECO:0000256" key="4">
    <source>
        <dbReference type="ARBA" id="ARBA00022553"/>
    </source>
</evidence>